<feature type="compositionally biased region" description="Basic and acidic residues" evidence="8">
    <location>
        <begin position="69"/>
        <end position="81"/>
    </location>
</feature>
<dbReference type="GO" id="GO:0016705">
    <property type="term" value="F:oxidoreductase activity, acting on paired donors, with incorporation or reduction of molecular oxygen"/>
    <property type="evidence" value="ECO:0007669"/>
    <property type="project" value="InterPro"/>
</dbReference>
<evidence type="ECO:0000256" key="1">
    <source>
        <dbReference type="ARBA" id="ARBA00010617"/>
    </source>
</evidence>
<accession>A0A5A5TF13</accession>
<keyword evidence="10" id="KW-1185">Reference proteome</keyword>
<dbReference type="GO" id="GO:0020037">
    <property type="term" value="F:heme binding"/>
    <property type="evidence" value="ECO:0007669"/>
    <property type="project" value="InterPro"/>
</dbReference>
<dbReference type="GO" id="GO:0005506">
    <property type="term" value="F:iron ion binding"/>
    <property type="evidence" value="ECO:0007669"/>
    <property type="project" value="InterPro"/>
</dbReference>
<proteinExistence type="inferred from homology"/>
<dbReference type="Proteomes" id="UP000322530">
    <property type="component" value="Unassembled WGS sequence"/>
</dbReference>
<feature type="region of interest" description="Disordered" evidence="8">
    <location>
        <begin position="69"/>
        <end position="88"/>
    </location>
</feature>
<keyword evidence="6 7" id="KW-0503">Monooxygenase</keyword>
<dbReference type="FunFam" id="1.10.630.10:FF:000018">
    <property type="entry name" value="Cytochrome P450 monooxygenase"/>
    <property type="match status" value="1"/>
</dbReference>
<organism evidence="9 10">
    <name type="scientific">Dictyobacter arantiisoli</name>
    <dbReference type="NCBI Taxonomy" id="2014874"/>
    <lineage>
        <taxon>Bacteria</taxon>
        <taxon>Bacillati</taxon>
        <taxon>Chloroflexota</taxon>
        <taxon>Ktedonobacteria</taxon>
        <taxon>Ktedonobacterales</taxon>
        <taxon>Dictyobacteraceae</taxon>
        <taxon>Dictyobacter</taxon>
    </lineage>
</organism>
<dbReference type="Pfam" id="PF00067">
    <property type="entry name" value="p450"/>
    <property type="match status" value="1"/>
</dbReference>
<evidence type="ECO:0000256" key="8">
    <source>
        <dbReference type="SAM" id="MobiDB-lite"/>
    </source>
</evidence>
<evidence type="ECO:0000256" key="5">
    <source>
        <dbReference type="ARBA" id="ARBA00023004"/>
    </source>
</evidence>
<comment type="similarity">
    <text evidence="1 7">Belongs to the cytochrome P450 family.</text>
</comment>
<sequence>MEGRKEGRKDEIMAGKSLFQQVNDYAHRANPYPLYAEMRKTPVLGDEDGNYAVSSYRLITELLHDPRLSSDIRARPPDDPKQQAVAQSSISPAFIRTDPPEHDRLRRMLTRQFGPPHTVGMIDNMRGDLEKYVNGLLDRMQDRKQIDIVDDYAYPFPVDVICKLLGIPPEDEKRFHGWAEDIAFSLDPAIGEEGRKLIAKGLVARNELGQYMRALIDVHRKQPGNDMLSRLITDSSADGRLTEEELVSSSVTLLIAGHETTVNLITNGTLTLLRNPDVFERLRHEPDLIIPLVEETLRFEPPVQFNSQRTALADITIDGVTIPKGAPVYLMIAAGNRDPVRFNEPDRFIPDREDNQHLGFGSGIHYCFGAPLARVEVQIALNALARRLINPRLVVDPPPYRQSAVLRGPRHLLVDVDGIKP</sequence>
<keyword evidence="2 7" id="KW-0349">Heme</keyword>
<gene>
    <name evidence="9" type="ORF">KDI_34910</name>
</gene>
<keyword evidence="4 7" id="KW-0560">Oxidoreductase</keyword>
<evidence type="ECO:0000256" key="6">
    <source>
        <dbReference type="ARBA" id="ARBA00023033"/>
    </source>
</evidence>
<dbReference type="InterPro" id="IPR036396">
    <property type="entry name" value="Cyt_P450_sf"/>
</dbReference>
<keyword evidence="5 7" id="KW-0408">Iron</keyword>
<name>A0A5A5TF13_9CHLR</name>
<evidence type="ECO:0000256" key="7">
    <source>
        <dbReference type="RuleBase" id="RU000461"/>
    </source>
</evidence>
<dbReference type="InterPro" id="IPR017972">
    <property type="entry name" value="Cyt_P450_CS"/>
</dbReference>
<dbReference type="PANTHER" id="PTHR46696:SF1">
    <property type="entry name" value="CYTOCHROME P450 YJIB-RELATED"/>
    <property type="match status" value="1"/>
</dbReference>
<evidence type="ECO:0000313" key="10">
    <source>
        <dbReference type="Proteomes" id="UP000322530"/>
    </source>
</evidence>
<dbReference type="Gene3D" id="1.10.630.10">
    <property type="entry name" value="Cytochrome P450"/>
    <property type="match status" value="1"/>
</dbReference>
<dbReference type="CDD" id="cd20625">
    <property type="entry name" value="CYP164-like"/>
    <property type="match status" value="1"/>
</dbReference>
<evidence type="ECO:0000256" key="2">
    <source>
        <dbReference type="ARBA" id="ARBA00022617"/>
    </source>
</evidence>
<dbReference type="PANTHER" id="PTHR46696">
    <property type="entry name" value="P450, PUTATIVE (EUROFUNG)-RELATED"/>
    <property type="match status" value="1"/>
</dbReference>
<protein>
    <submittedName>
        <fullName evidence="9">Cytochrome P450</fullName>
    </submittedName>
</protein>
<evidence type="ECO:0000256" key="4">
    <source>
        <dbReference type="ARBA" id="ARBA00023002"/>
    </source>
</evidence>
<dbReference type="EMBL" id="BIXY01000054">
    <property type="protein sequence ID" value="GCF09927.1"/>
    <property type="molecule type" value="Genomic_DNA"/>
</dbReference>
<dbReference type="AlphaFoldDB" id="A0A5A5TF13"/>
<dbReference type="PRINTS" id="PR00385">
    <property type="entry name" value="P450"/>
</dbReference>
<dbReference type="PROSITE" id="PS00086">
    <property type="entry name" value="CYTOCHROME_P450"/>
    <property type="match status" value="1"/>
</dbReference>
<dbReference type="InterPro" id="IPR001128">
    <property type="entry name" value="Cyt_P450"/>
</dbReference>
<dbReference type="PRINTS" id="PR00359">
    <property type="entry name" value="BP450"/>
</dbReference>
<reference evidence="9 10" key="1">
    <citation type="submission" date="2019-01" db="EMBL/GenBank/DDBJ databases">
        <title>Draft genome sequence of Dictyobacter sp. Uno17.</title>
        <authorList>
            <person name="Wang C.M."/>
            <person name="Zheng Y."/>
            <person name="Sakai Y."/>
            <person name="Abe K."/>
            <person name="Yokota A."/>
            <person name="Yabe S."/>
        </authorList>
    </citation>
    <scope>NUCLEOTIDE SEQUENCE [LARGE SCALE GENOMIC DNA]</scope>
    <source>
        <strain evidence="9 10">Uno17</strain>
    </source>
</reference>
<dbReference type="GO" id="GO:0004497">
    <property type="term" value="F:monooxygenase activity"/>
    <property type="evidence" value="ECO:0007669"/>
    <property type="project" value="UniProtKB-KW"/>
</dbReference>
<evidence type="ECO:0000256" key="3">
    <source>
        <dbReference type="ARBA" id="ARBA00022723"/>
    </source>
</evidence>
<keyword evidence="3 7" id="KW-0479">Metal-binding</keyword>
<comment type="caution">
    <text evidence="9">The sequence shown here is derived from an EMBL/GenBank/DDBJ whole genome shotgun (WGS) entry which is preliminary data.</text>
</comment>
<dbReference type="InterPro" id="IPR002397">
    <property type="entry name" value="Cyt_P450_B"/>
</dbReference>
<dbReference type="SUPFAM" id="SSF48264">
    <property type="entry name" value="Cytochrome P450"/>
    <property type="match status" value="1"/>
</dbReference>
<evidence type="ECO:0000313" key="9">
    <source>
        <dbReference type="EMBL" id="GCF09927.1"/>
    </source>
</evidence>